<accession>A0A2T0QZX9</accession>
<evidence type="ECO:0000313" key="11">
    <source>
        <dbReference type="EMBL" id="PRY12246.1"/>
    </source>
</evidence>
<protein>
    <submittedName>
        <fullName evidence="11">Sodium/proton antiporter (CPA1 family)</fullName>
    </submittedName>
</protein>
<proteinExistence type="predicted"/>
<name>A0A2T0QZX9_9ACTN</name>
<feature type="transmembrane region" description="Helical" evidence="9">
    <location>
        <begin position="59"/>
        <end position="79"/>
    </location>
</feature>
<keyword evidence="8 9" id="KW-0472">Membrane</keyword>
<feature type="transmembrane region" description="Helical" evidence="9">
    <location>
        <begin position="378"/>
        <end position="401"/>
    </location>
</feature>
<dbReference type="Pfam" id="PF00999">
    <property type="entry name" value="Na_H_Exchanger"/>
    <property type="match status" value="1"/>
</dbReference>
<dbReference type="OrthoDB" id="9810860at2"/>
<organism evidence="11 12">
    <name type="scientific">Kineococcus rhizosphaerae</name>
    <dbReference type="NCBI Taxonomy" id="559628"/>
    <lineage>
        <taxon>Bacteria</taxon>
        <taxon>Bacillati</taxon>
        <taxon>Actinomycetota</taxon>
        <taxon>Actinomycetes</taxon>
        <taxon>Kineosporiales</taxon>
        <taxon>Kineosporiaceae</taxon>
        <taxon>Kineococcus</taxon>
    </lineage>
</organism>
<feature type="domain" description="Cation/H+ exchanger transmembrane" evidence="10">
    <location>
        <begin position="14"/>
        <end position="402"/>
    </location>
</feature>
<evidence type="ECO:0000256" key="7">
    <source>
        <dbReference type="ARBA" id="ARBA00023065"/>
    </source>
</evidence>
<dbReference type="RefSeq" id="WP_106213856.1">
    <property type="nucleotide sequence ID" value="NZ_PVZF01000011.1"/>
</dbReference>
<evidence type="ECO:0000256" key="3">
    <source>
        <dbReference type="ARBA" id="ARBA00022449"/>
    </source>
</evidence>
<feature type="transmembrane region" description="Helical" evidence="9">
    <location>
        <begin position="293"/>
        <end position="311"/>
    </location>
</feature>
<dbReference type="GO" id="GO:1902600">
    <property type="term" value="P:proton transmembrane transport"/>
    <property type="evidence" value="ECO:0007669"/>
    <property type="project" value="InterPro"/>
</dbReference>
<dbReference type="GO" id="GO:0015297">
    <property type="term" value="F:antiporter activity"/>
    <property type="evidence" value="ECO:0007669"/>
    <property type="project" value="UniProtKB-KW"/>
</dbReference>
<dbReference type="AlphaFoldDB" id="A0A2T0QZX9"/>
<dbReference type="PANTHER" id="PTHR32507">
    <property type="entry name" value="NA(+)/H(+) ANTIPORTER 1"/>
    <property type="match status" value="1"/>
</dbReference>
<evidence type="ECO:0000313" key="12">
    <source>
        <dbReference type="Proteomes" id="UP000238083"/>
    </source>
</evidence>
<dbReference type="Gene3D" id="1.20.1530.20">
    <property type="match status" value="1"/>
</dbReference>
<evidence type="ECO:0000259" key="10">
    <source>
        <dbReference type="Pfam" id="PF00999"/>
    </source>
</evidence>
<evidence type="ECO:0000256" key="4">
    <source>
        <dbReference type="ARBA" id="ARBA00022475"/>
    </source>
</evidence>
<feature type="transmembrane region" description="Helical" evidence="9">
    <location>
        <begin position="254"/>
        <end position="272"/>
    </location>
</feature>
<reference evidence="11 12" key="1">
    <citation type="submission" date="2018-03" db="EMBL/GenBank/DDBJ databases">
        <title>Genomic Encyclopedia of Archaeal and Bacterial Type Strains, Phase II (KMG-II): from individual species to whole genera.</title>
        <authorList>
            <person name="Goeker M."/>
        </authorList>
    </citation>
    <scope>NUCLEOTIDE SEQUENCE [LARGE SCALE GENOMIC DNA]</scope>
    <source>
        <strain evidence="11 12">DSM 19711</strain>
    </source>
</reference>
<evidence type="ECO:0000256" key="8">
    <source>
        <dbReference type="ARBA" id="ARBA00023136"/>
    </source>
</evidence>
<dbReference type="EMBL" id="PVZF01000011">
    <property type="protein sequence ID" value="PRY12246.1"/>
    <property type="molecule type" value="Genomic_DNA"/>
</dbReference>
<comment type="caution">
    <text evidence="11">The sequence shown here is derived from an EMBL/GenBank/DDBJ whole genome shotgun (WGS) entry which is preliminary data.</text>
</comment>
<dbReference type="InterPro" id="IPR006153">
    <property type="entry name" value="Cation/H_exchanger_TM"/>
</dbReference>
<dbReference type="GO" id="GO:0005886">
    <property type="term" value="C:plasma membrane"/>
    <property type="evidence" value="ECO:0007669"/>
    <property type="project" value="UniProtKB-SubCell"/>
</dbReference>
<feature type="transmembrane region" description="Helical" evidence="9">
    <location>
        <begin position="317"/>
        <end position="336"/>
    </location>
</feature>
<keyword evidence="3" id="KW-0050">Antiport</keyword>
<feature type="transmembrane region" description="Helical" evidence="9">
    <location>
        <begin position="168"/>
        <end position="187"/>
    </location>
</feature>
<comment type="subcellular location">
    <subcellularLocation>
        <location evidence="1">Cell membrane</location>
        <topology evidence="1">Multi-pass membrane protein</topology>
    </subcellularLocation>
</comment>
<feature type="transmembrane region" description="Helical" evidence="9">
    <location>
        <begin position="91"/>
        <end position="114"/>
    </location>
</feature>
<evidence type="ECO:0000256" key="1">
    <source>
        <dbReference type="ARBA" id="ARBA00004651"/>
    </source>
</evidence>
<feature type="transmembrane region" description="Helical" evidence="9">
    <location>
        <begin position="348"/>
        <end position="366"/>
    </location>
</feature>
<evidence type="ECO:0000256" key="5">
    <source>
        <dbReference type="ARBA" id="ARBA00022692"/>
    </source>
</evidence>
<keyword evidence="7" id="KW-0406">Ion transport</keyword>
<keyword evidence="12" id="KW-1185">Reference proteome</keyword>
<keyword evidence="6 9" id="KW-1133">Transmembrane helix</keyword>
<dbReference type="Proteomes" id="UP000238083">
    <property type="component" value="Unassembled WGS sequence"/>
</dbReference>
<dbReference type="PANTHER" id="PTHR32507:SF8">
    <property type="entry name" value="CNH1P"/>
    <property type="match status" value="1"/>
</dbReference>
<keyword evidence="4" id="KW-1003">Cell membrane</keyword>
<dbReference type="InterPro" id="IPR038770">
    <property type="entry name" value="Na+/solute_symporter_sf"/>
</dbReference>
<evidence type="ECO:0000256" key="6">
    <source>
        <dbReference type="ARBA" id="ARBA00022989"/>
    </source>
</evidence>
<feature type="transmembrane region" description="Helical" evidence="9">
    <location>
        <begin position="199"/>
        <end position="222"/>
    </location>
</feature>
<gene>
    <name evidence="11" type="ORF">CLV37_111203</name>
</gene>
<evidence type="ECO:0000256" key="9">
    <source>
        <dbReference type="SAM" id="Phobius"/>
    </source>
</evidence>
<keyword evidence="2" id="KW-0813">Transport</keyword>
<evidence type="ECO:0000256" key="2">
    <source>
        <dbReference type="ARBA" id="ARBA00022448"/>
    </source>
</evidence>
<sequence>MLTPVLFALAGLSALVAALLPRVVHSLPVSLPMAFLAGGLALGFIPGLPTVDPVEHATATQHVTEIVVIISLMGAGLALDRPVGWRAWASTWRLIAVAMPLTIVLVALGAHLLAGLPLAAALLLGAVLAPTDPVLATDVQVGEPSDAEGTEDEVRFALTSEAGLNDGAAFPVVHLAVVLAVAGPALAWSDVGHWALEDVLLRGVVGVVGGLVIGRLLGAAFFRSPLPSLRLAEEAEGFTALAVTFLAYGLTELVHGYGFVAVFVAACAIRSAERAHGAHRVAHSFVEQIERMLTSWVLLLLGAALADGLLAALTWQAALVAVLLIVVIRPLAGWVSLLRTPGGNRERLVIGIFGVRGIGSLFYLAWALGHAEFPAEELWAVVGFAVALSVLLHGVSATPLVRRLDAARFRAAPSDRADEVAATHL</sequence>
<keyword evidence="5 9" id="KW-0812">Transmembrane</keyword>